<feature type="transmembrane region" description="Helical" evidence="3">
    <location>
        <begin position="176"/>
        <end position="201"/>
    </location>
</feature>
<dbReference type="Proteomes" id="UP000035062">
    <property type="component" value="Unassembled WGS sequence"/>
</dbReference>
<dbReference type="GO" id="GO:0003677">
    <property type="term" value="F:DNA binding"/>
    <property type="evidence" value="ECO:0007669"/>
    <property type="project" value="UniProtKB-UniRule"/>
</dbReference>
<keyword evidence="6" id="KW-1185">Reference proteome</keyword>
<dbReference type="GO" id="GO:0006355">
    <property type="term" value="P:regulation of DNA-templated transcription"/>
    <property type="evidence" value="ECO:0007669"/>
    <property type="project" value="InterPro"/>
</dbReference>
<dbReference type="EMBL" id="AKKU01000011">
    <property type="protein sequence ID" value="EIW89517.1"/>
    <property type="molecule type" value="Genomic_DNA"/>
</dbReference>
<dbReference type="STRING" id="1195246.AGRI_05427"/>
<dbReference type="SMART" id="SM00862">
    <property type="entry name" value="Trans_reg_C"/>
    <property type="match status" value="1"/>
</dbReference>
<proteinExistence type="predicted"/>
<feature type="transmembrane region" description="Helical" evidence="3">
    <location>
        <begin position="279"/>
        <end position="302"/>
    </location>
</feature>
<reference evidence="5 6" key="1">
    <citation type="journal article" date="2012" name="J. Bacteriol.">
        <title>Genome Sequence of Pectin-Degrading Alishewanella agri, Isolated from Landfill Soil.</title>
        <authorList>
            <person name="Kim J."/>
            <person name="Jung J."/>
            <person name="Sung J.S."/>
            <person name="Chun J."/>
            <person name="Park W."/>
        </authorList>
    </citation>
    <scope>NUCLEOTIDE SEQUENCE [LARGE SCALE GENOMIC DNA]</scope>
    <source>
        <strain evidence="5 6">BL06</strain>
    </source>
</reference>
<dbReference type="Gene3D" id="1.10.10.10">
    <property type="entry name" value="Winged helix-like DNA-binding domain superfamily/Winged helix DNA-binding domain"/>
    <property type="match status" value="1"/>
</dbReference>
<feature type="domain" description="OmpR/PhoB-type" evidence="4">
    <location>
        <begin position="9"/>
        <end position="107"/>
    </location>
</feature>
<dbReference type="GO" id="GO:0000160">
    <property type="term" value="P:phosphorelay signal transduction system"/>
    <property type="evidence" value="ECO:0007669"/>
    <property type="project" value="InterPro"/>
</dbReference>
<dbReference type="PATRIC" id="fig|1195246.3.peg.1073"/>
<dbReference type="CDD" id="cd00383">
    <property type="entry name" value="trans_reg_C"/>
    <property type="match status" value="1"/>
</dbReference>
<comment type="caution">
    <text evidence="5">The sequence shown here is derived from an EMBL/GenBank/DDBJ whole genome shotgun (WGS) entry which is preliminary data.</text>
</comment>
<dbReference type="Pfam" id="PF00486">
    <property type="entry name" value="Trans_reg_C"/>
    <property type="match status" value="1"/>
</dbReference>
<feature type="transmembrane region" description="Helical" evidence="3">
    <location>
        <begin position="213"/>
        <end position="235"/>
    </location>
</feature>
<dbReference type="InterPro" id="IPR036388">
    <property type="entry name" value="WH-like_DNA-bd_sf"/>
</dbReference>
<dbReference type="InterPro" id="IPR001867">
    <property type="entry name" value="OmpR/PhoB-type_DNA-bd"/>
</dbReference>
<dbReference type="RefSeq" id="WP_008984004.1">
    <property type="nucleotide sequence ID" value="NZ_AKKU01000011.1"/>
</dbReference>
<feature type="transmembrane region" description="Helical" evidence="3">
    <location>
        <begin position="255"/>
        <end position="272"/>
    </location>
</feature>
<keyword evidence="3" id="KW-0812">Transmembrane</keyword>
<gene>
    <name evidence="5" type="ORF">AGRI_05427</name>
</gene>
<dbReference type="PROSITE" id="PS51755">
    <property type="entry name" value="OMPR_PHOB"/>
    <property type="match status" value="1"/>
</dbReference>
<keyword evidence="1 2" id="KW-0238">DNA-binding</keyword>
<protein>
    <submittedName>
        <fullName evidence="5">Transcriptional regulator CadC</fullName>
    </submittedName>
</protein>
<keyword evidence="3" id="KW-1133">Transmembrane helix</keyword>
<feature type="DNA-binding region" description="OmpR/PhoB-type" evidence="2">
    <location>
        <begin position="9"/>
        <end position="107"/>
    </location>
</feature>
<evidence type="ECO:0000256" key="3">
    <source>
        <dbReference type="SAM" id="Phobius"/>
    </source>
</evidence>
<evidence type="ECO:0000256" key="2">
    <source>
        <dbReference type="PROSITE-ProRule" id="PRU01091"/>
    </source>
</evidence>
<name>I9P3I0_9ALTE</name>
<organism evidence="5 6">
    <name type="scientific">Alishewanella agri BL06</name>
    <dbReference type="NCBI Taxonomy" id="1195246"/>
    <lineage>
        <taxon>Bacteria</taxon>
        <taxon>Pseudomonadati</taxon>
        <taxon>Pseudomonadota</taxon>
        <taxon>Gammaproteobacteria</taxon>
        <taxon>Alteromonadales</taxon>
        <taxon>Alteromonadaceae</taxon>
        <taxon>Alishewanella</taxon>
    </lineage>
</organism>
<sequence>MESNSLMVAQCYQFAEFELEPAQRQLRCAGVPVELNSRYLDALQLLLQNAGKLVSKQQFFEQVWPGLVVSDEALTQCIRTLRRVLQDSASAPRFIETVPKHGYRFIAAVSWQSAADSSASLLAEQVPVKKDVVASLQFWQHLAQGLAGAAIAGLFGGAVYGLLAAAQLSFAGREAIALGLVLLSITLLLALLAGGAVAAALSAAMVWGQARAAVILLSGVSGGLLVGSFVSLLLHEVLQLFFGRSPAQITGAGEGAAIGLATALSCLLLLRFPGKWHGVYAVLPALLIALILSQNGGVLLAGSLVQLAAQFPDAALATVASEALLRNQGHNGWVHLSAMLEAALFCAGVSLALSRSWLRVKQRNL</sequence>
<feature type="transmembrane region" description="Helical" evidence="3">
    <location>
        <begin position="146"/>
        <end position="170"/>
    </location>
</feature>
<dbReference type="InterPro" id="IPR016032">
    <property type="entry name" value="Sig_transdc_resp-reg_C-effctor"/>
</dbReference>
<feature type="transmembrane region" description="Helical" evidence="3">
    <location>
        <begin position="333"/>
        <end position="353"/>
    </location>
</feature>
<dbReference type="eggNOG" id="COG3710">
    <property type="taxonomic scope" value="Bacteria"/>
</dbReference>
<dbReference type="SUPFAM" id="SSF46894">
    <property type="entry name" value="C-terminal effector domain of the bipartite response regulators"/>
    <property type="match status" value="1"/>
</dbReference>
<evidence type="ECO:0000256" key="1">
    <source>
        <dbReference type="ARBA" id="ARBA00023125"/>
    </source>
</evidence>
<evidence type="ECO:0000313" key="5">
    <source>
        <dbReference type="EMBL" id="EIW89517.1"/>
    </source>
</evidence>
<evidence type="ECO:0000313" key="6">
    <source>
        <dbReference type="Proteomes" id="UP000035062"/>
    </source>
</evidence>
<keyword evidence="3" id="KW-0472">Membrane</keyword>
<accession>I9P3I0</accession>
<dbReference type="AlphaFoldDB" id="I9P3I0"/>
<evidence type="ECO:0000259" key="4">
    <source>
        <dbReference type="PROSITE" id="PS51755"/>
    </source>
</evidence>